<reference evidence="4 5" key="1">
    <citation type="submission" date="2016-11" db="EMBL/GenBank/DDBJ databases">
        <authorList>
            <person name="Jaros S."/>
            <person name="Januszkiewicz K."/>
            <person name="Wedrychowicz H."/>
        </authorList>
    </citation>
    <scope>NUCLEOTIDE SEQUENCE [LARGE SCALE GENOMIC DNA]</scope>
    <source>
        <strain evidence="4 5">GAS86</strain>
    </source>
</reference>
<evidence type="ECO:0000313" key="5">
    <source>
        <dbReference type="Proteomes" id="UP000184693"/>
    </source>
</evidence>
<keyword evidence="2" id="KW-0812">Transmembrane</keyword>
<evidence type="ECO:0000256" key="2">
    <source>
        <dbReference type="RuleBase" id="RU362097"/>
    </source>
</evidence>
<dbReference type="Gene3D" id="2.20.200.10">
    <property type="entry name" value="Outer membrane efflux proteins (OEP)"/>
    <property type="match status" value="1"/>
</dbReference>
<dbReference type="PANTHER" id="PTHR30203:SF33">
    <property type="entry name" value="BLR4455 PROTEIN"/>
    <property type="match status" value="1"/>
</dbReference>
<evidence type="ECO:0000256" key="1">
    <source>
        <dbReference type="ARBA" id="ARBA00007613"/>
    </source>
</evidence>
<dbReference type="GO" id="GO:0015562">
    <property type="term" value="F:efflux transmembrane transporter activity"/>
    <property type="evidence" value="ECO:0007669"/>
    <property type="project" value="InterPro"/>
</dbReference>
<dbReference type="Gene3D" id="1.20.1600.10">
    <property type="entry name" value="Outer membrane efflux proteins (OEP)"/>
    <property type="match status" value="1"/>
</dbReference>
<dbReference type="GO" id="GO:0005886">
    <property type="term" value="C:plasma membrane"/>
    <property type="evidence" value="ECO:0007669"/>
    <property type="project" value="UniProtKB-SubCell"/>
</dbReference>
<dbReference type="Pfam" id="PF02321">
    <property type="entry name" value="OEP"/>
    <property type="match status" value="2"/>
</dbReference>
<keyword evidence="2" id="KW-1134">Transmembrane beta strand</keyword>
<comment type="subcellular location">
    <subcellularLocation>
        <location evidence="2">Cell membrane</location>
        <topology evidence="2">Lipid-anchor</topology>
    </subcellularLocation>
</comment>
<dbReference type="Proteomes" id="UP000184693">
    <property type="component" value="Unassembled WGS sequence"/>
</dbReference>
<dbReference type="PANTHER" id="PTHR30203">
    <property type="entry name" value="OUTER MEMBRANE CATION EFFLUX PROTEIN"/>
    <property type="match status" value="1"/>
</dbReference>
<sequence>MMRCTNRQPGRQFTRLFGHRIFRVRPIACLAMLTVLSGCDLAPTYTPPKMILPADYRGSGPFVEATPQDQLARGPWWQMFNDPELDRLEAQLDAANPDLLAAQETYTQARDVVGEAQSGLFPQLTSQAFVSQNGESAHTLFHTSTGLNHEQSNGYGAAATWEPDFWDEIRNSAKSAKESAQATAAQVASARLSLEMELASDYMAAHGLDTEHAAYQQAIASYLDAVKITQMRYAGKISSGLDVERAQNQLASAQAMDTDVEAQRAVLEHAIAVLSGANPTTFSLPVRTDAHIALPEVPAGVPSALLQRRPDIAQAERAMAAANAAIGVSRAAFYPNIRLNAMGGFEDTGFALASLPNTLWAVGASAMLPLFEGGLRKAEVQASWSRFAQTGDNYRSTVLTAFRQVEDNLVLTSKLATEAAQQQAALQAALKVQNISMSLYRDGLDNYLNVTVAQIAALTAQITEVQVQTRRLQTAVALTGALGGGWSTAALPTEDQTRPFNPVSLSTAPGDVHEPQ</sequence>
<dbReference type="EMBL" id="FSRM01000001">
    <property type="protein sequence ID" value="SIO07863.1"/>
    <property type="molecule type" value="Genomic_DNA"/>
</dbReference>
<dbReference type="RefSeq" id="WP_074264491.1">
    <property type="nucleotide sequence ID" value="NZ_FSRM01000001.1"/>
</dbReference>
<organism evidence="4 5">
    <name type="scientific">Paraburkholderia phenazinium</name>
    <dbReference type="NCBI Taxonomy" id="60549"/>
    <lineage>
        <taxon>Bacteria</taxon>
        <taxon>Pseudomonadati</taxon>
        <taxon>Pseudomonadota</taxon>
        <taxon>Betaproteobacteria</taxon>
        <taxon>Burkholderiales</taxon>
        <taxon>Burkholderiaceae</taxon>
        <taxon>Paraburkholderia</taxon>
    </lineage>
</organism>
<protein>
    <submittedName>
        <fullName evidence="4">Efflux transporter, outer membrane factor (OMF) lipoprotein, NodT family</fullName>
    </submittedName>
</protein>
<dbReference type="InterPro" id="IPR003423">
    <property type="entry name" value="OMP_efflux"/>
</dbReference>
<evidence type="ECO:0000313" key="4">
    <source>
        <dbReference type="EMBL" id="SIO07863.1"/>
    </source>
</evidence>
<keyword evidence="2" id="KW-0472">Membrane</keyword>
<accession>A0A1N6GJZ5</accession>
<feature type="region of interest" description="Disordered" evidence="3">
    <location>
        <begin position="489"/>
        <end position="516"/>
    </location>
</feature>
<comment type="similarity">
    <text evidence="1 2">Belongs to the outer membrane factor (OMF) (TC 1.B.17) family.</text>
</comment>
<keyword evidence="2 4" id="KW-0449">Lipoprotein</keyword>
<dbReference type="AlphaFoldDB" id="A0A1N6GJZ5"/>
<evidence type="ECO:0000256" key="3">
    <source>
        <dbReference type="SAM" id="MobiDB-lite"/>
    </source>
</evidence>
<gene>
    <name evidence="4" type="ORF">SAMN05444168_2463</name>
</gene>
<dbReference type="NCBIfam" id="TIGR01845">
    <property type="entry name" value="outer_NodT"/>
    <property type="match status" value="1"/>
</dbReference>
<dbReference type="SUPFAM" id="SSF56954">
    <property type="entry name" value="Outer membrane efflux proteins (OEP)"/>
    <property type="match status" value="1"/>
</dbReference>
<keyword evidence="2" id="KW-0564">Palmitate</keyword>
<name>A0A1N6GJZ5_9BURK</name>
<proteinExistence type="inferred from homology"/>
<dbReference type="InterPro" id="IPR010131">
    <property type="entry name" value="MdtP/NodT-like"/>
</dbReference>